<evidence type="ECO:0000256" key="1">
    <source>
        <dbReference type="SAM" id="SignalP"/>
    </source>
</evidence>
<dbReference type="EMBL" id="JBBHLL010000097">
    <property type="protein sequence ID" value="KAK7817094.1"/>
    <property type="molecule type" value="Genomic_DNA"/>
</dbReference>
<keyword evidence="1" id="KW-0732">Signal</keyword>
<evidence type="ECO:0000313" key="2">
    <source>
        <dbReference type="EMBL" id="KAK7817094.1"/>
    </source>
</evidence>
<protein>
    <submittedName>
        <fullName evidence="2">Uncharacterized protein</fullName>
    </submittedName>
</protein>
<reference evidence="2 3" key="1">
    <citation type="journal article" date="2023" name="bioRxiv">
        <title>Conserved and derived expression patterns and positive selection on dental genes reveal complex evolutionary context of ever-growing rodent molars.</title>
        <authorList>
            <person name="Calamari Z.T."/>
            <person name="Song A."/>
            <person name="Cohen E."/>
            <person name="Akter M."/>
            <person name="Roy R.D."/>
            <person name="Hallikas O."/>
            <person name="Christensen M.M."/>
            <person name="Li P."/>
            <person name="Marangoni P."/>
            <person name="Jernvall J."/>
            <person name="Klein O.D."/>
        </authorList>
    </citation>
    <scope>NUCLEOTIDE SEQUENCE [LARGE SCALE GENOMIC DNA]</scope>
    <source>
        <strain evidence="2">V071</strain>
    </source>
</reference>
<feature type="chain" id="PRO_5043586825" evidence="1">
    <location>
        <begin position="22"/>
        <end position="166"/>
    </location>
</feature>
<organism evidence="2 3">
    <name type="scientific">Myodes glareolus</name>
    <name type="common">Bank vole</name>
    <name type="synonym">Clethrionomys glareolus</name>
    <dbReference type="NCBI Taxonomy" id="447135"/>
    <lineage>
        <taxon>Eukaryota</taxon>
        <taxon>Metazoa</taxon>
        <taxon>Chordata</taxon>
        <taxon>Craniata</taxon>
        <taxon>Vertebrata</taxon>
        <taxon>Euteleostomi</taxon>
        <taxon>Mammalia</taxon>
        <taxon>Eutheria</taxon>
        <taxon>Euarchontoglires</taxon>
        <taxon>Glires</taxon>
        <taxon>Rodentia</taxon>
        <taxon>Myomorpha</taxon>
        <taxon>Muroidea</taxon>
        <taxon>Cricetidae</taxon>
        <taxon>Arvicolinae</taxon>
        <taxon>Myodes</taxon>
    </lineage>
</organism>
<keyword evidence="3" id="KW-1185">Reference proteome</keyword>
<name>A0AAW0IS36_MYOGA</name>
<gene>
    <name evidence="2" type="ORF">U0070_001806</name>
</gene>
<dbReference type="AlphaFoldDB" id="A0AAW0IS36"/>
<evidence type="ECO:0000313" key="3">
    <source>
        <dbReference type="Proteomes" id="UP001488838"/>
    </source>
</evidence>
<proteinExistence type="predicted"/>
<accession>A0AAW0IS36</accession>
<sequence length="166" mass="17711">MRGRSLLSAAHFLCVCAAALAAPGARFLVTAPGTIRPGANVTVGVELLENGPLQATVKAQVLKKASNTTVTVLEAEGVFERVFVLPSGQRPGFFPPCGCVTSLLRLQEEHAEFSTWEVFVGQAWKRCLPPLLTDGQTDCKEPGKCREDFAAGAMGRAKRLSHGMQS</sequence>
<dbReference type="Proteomes" id="UP001488838">
    <property type="component" value="Unassembled WGS sequence"/>
</dbReference>
<feature type="signal peptide" evidence="1">
    <location>
        <begin position="1"/>
        <end position="21"/>
    </location>
</feature>
<comment type="caution">
    <text evidence="2">The sequence shown here is derived from an EMBL/GenBank/DDBJ whole genome shotgun (WGS) entry which is preliminary data.</text>
</comment>